<evidence type="ECO:0000256" key="2">
    <source>
        <dbReference type="SAM" id="MobiDB-lite"/>
    </source>
</evidence>
<dbReference type="RefSeq" id="XP_046060407.1">
    <property type="nucleotide sequence ID" value="XM_046205963.1"/>
</dbReference>
<protein>
    <submittedName>
        <fullName evidence="3">Uncharacterized protein</fullName>
    </submittedName>
</protein>
<reference evidence="3" key="1">
    <citation type="journal article" date="2021" name="Open Biol.">
        <title>Shared evolutionary footprints suggest mitochondrial oxidative damage underlies multiple complex I losses in fungi.</title>
        <authorList>
            <person name="Schikora-Tamarit M.A."/>
            <person name="Marcet-Houben M."/>
            <person name="Nosek J."/>
            <person name="Gabaldon T."/>
        </authorList>
    </citation>
    <scope>NUCLEOTIDE SEQUENCE</scope>
    <source>
        <strain evidence="3">CBS6075</strain>
    </source>
</reference>
<feature type="compositionally biased region" description="Polar residues" evidence="2">
    <location>
        <begin position="58"/>
        <end position="76"/>
    </location>
</feature>
<evidence type="ECO:0000313" key="4">
    <source>
        <dbReference type="Proteomes" id="UP000769157"/>
    </source>
</evidence>
<reference evidence="3" key="2">
    <citation type="submission" date="2021-01" db="EMBL/GenBank/DDBJ databases">
        <authorList>
            <person name="Schikora-Tamarit M.A."/>
        </authorList>
    </citation>
    <scope>NUCLEOTIDE SEQUENCE</scope>
    <source>
        <strain evidence="3">CBS6075</strain>
    </source>
</reference>
<dbReference type="OrthoDB" id="3991227at2759"/>
<comment type="caution">
    <text evidence="3">The sequence shown here is derived from an EMBL/GenBank/DDBJ whole genome shotgun (WGS) entry which is preliminary data.</text>
</comment>
<gene>
    <name evidence="3" type="ORF">OGAPHI_004841</name>
</gene>
<sequence>MVNLSRTLGSDRVRFSRDTKLSDYEKQRRSSAASDFLEGSSRASTAARSDKLDRYRPLSTSSSRARTGSPRSILRSSSRDRKSYELLGESPIRSIPNARRFETDDILSSIKKKRYPVLDTKSRVTKVSKPASARLHDGLLGSLTSIGSKLLQSVLYSESKDIAQPEPEPESVRVRSLERPLERSVSVEPVSYGIERNINDKFESLASMIRDLKTEEKDSVMDKLAEVKGELLNLRATQELINSRFEERYEELKIENELNKRKFEKLFTELESKRNELDKEKTEFIKLLQKENRKRYVEDSDEEEVYKKRKVVKESARDKIDKMRQRNKLMAHDISESISEAKKISSMI</sequence>
<dbReference type="AlphaFoldDB" id="A0A9P8P2S2"/>
<proteinExistence type="predicted"/>
<name>A0A9P8P2S2_9ASCO</name>
<feature type="coiled-coil region" evidence="1">
    <location>
        <begin position="242"/>
        <end position="290"/>
    </location>
</feature>
<evidence type="ECO:0000256" key="1">
    <source>
        <dbReference type="SAM" id="Coils"/>
    </source>
</evidence>
<dbReference type="GeneID" id="70236806"/>
<dbReference type="EMBL" id="JAEUBE010000352">
    <property type="protein sequence ID" value="KAH3664127.1"/>
    <property type="molecule type" value="Genomic_DNA"/>
</dbReference>
<dbReference type="Proteomes" id="UP000769157">
    <property type="component" value="Unassembled WGS sequence"/>
</dbReference>
<organism evidence="3 4">
    <name type="scientific">Ogataea philodendri</name>
    <dbReference type="NCBI Taxonomy" id="1378263"/>
    <lineage>
        <taxon>Eukaryota</taxon>
        <taxon>Fungi</taxon>
        <taxon>Dikarya</taxon>
        <taxon>Ascomycota</taxon>
        <taxon>Saccharomycotina</taxon>
        <taxon>Pichiomycetes</taxon>
        <taxon>Pichiales</taxon>
        <taxon>Pichiaceae</taxon>
        <taxon>Ogataea</taxon>
    </lineage>
</organism>
<keyword evidence="1" id="KW-0175">Coiled coil</keyword>
<keyword evidence="4" id="KW-1185">Reference proteome</keyword>
<feature type="region of interest" description="Disordered" evidence="2">
    <location>
        <begin position="15"/>
        <end position="80"/>
    </location>
</feature>
<accession>A0A9P8P2S2</accession>
<evidence type="ECO:0000313" key="3">
    <source>
        <dbReference type="EMBL" id="KAH3664127.1"/>
    </source>
</evidence>
<feature type="compositionally biased region" description="Basic and acidic residues" evidence="2">
    <location>
        <begin position="15"/>
        <end position="28"/>
    </location>
</feature>